<dbReference type="EMBL" id="KQ459765">
    <property type="protein sequence ID" value="KPJ20086.1"/>
    <property type="molecule type" value="Genomic_DNA"/>
</dbReference>
<sequence length="73" mass="8838">MYLVSNPLKYTKCLKPTTQRLADFKGNDEYDCYSENYIKCFWDLCDYHKSIESFVTKPKEQVIIQQPRRQHKI</sequence>
<evidence type="ECO:0000313" key="2">
    <source>
        <dbReference type="Proteomes" id="UP000053240"/>
    </source>
</evidence>
<protein>
    <submittedName>
        <fullName evidence="1">Uncharacterized protein</fullName>
    </submittedName>
</protein>
<keyword evidence="2" id="KW-1185">Reference proteome</keyword>
<dbReference type="Proteomes" id="UP000053240">
    <property type="component" value="Unassembled WGS sequence"/>
</dbReference>
<dbReference type="InParanoid" id="A0A194RV94"/>
<accession>A0A194RV94</accession>
<organism evidence="1 2">
    <name type="scientific">Papilio machaon</name>
    <name type="common">Old World swallowtail butterfly</name>
    <dbReference type="NCBI Taxonomy" id="76193"/>
    <lineage>
        <taxon>Eukaryota</taxon>
        <taxon>Metazoa</taxon>
        <taxon>Ecdysozoa</taxon>
        <taxon>Arthropoda</taxon>
        <taxon>Hexapoda</taxon>
        <taxon>Insecta</taxon>
        <taxon>Pterygota</taxon>
        <taxon>Neoptera</taxon>
        <taxon>Endopterygota</taxon>
        <taxon>Lepidoptera</taxon>
        <taxon>Glossata</taxon>
        <taxon>Ditrysia</taxon>
        <taxon>Papilionoidea</taxon>
        <taxon>Papilionidae</taxon>
        <taxon>Papilioninae</taxon>
        <taxon>Papilio</taxon>
    </lineage>
</organism>
<proteinExistence type="predicted"/>
<dbReference type="AlphaFoldDB" id="A0A194RV94"/>
<name>A0A194RV94_PAPMA</name>
<reference evidence="1 2" key="1">
    <citation type="journal article" date="2015" name="Nat. Commun.">
        <title>Outbred genome sequencing and CRISPR/Cas9 gene editing in butterflies.</title>
        <authorList>
            <person name="Li X."/>
            <person name="Fan D."/>
            <person name="Zhang W."/>
            <person name="Liu G."/>
            <person name="Zhang L."/>
            <person name="Zhao L."/>
            <person name="Fang X."/>
            <person name="Chen L."/>
            <person name="Dong Y."/>
            <person name="Chen Y."/>
            <person name="Ding Y."/>
            <person name="Zhao R."/>
            <person name="Feng M."/>
            <person name="Zhu Y."/>
            <person name="Feng Y."/>
            <person name="Jiang X."/>
            <person name="Zhu D."/>
            <person name="Xiang H."/>
            <person name="Feng X."/>
            <person name="Li S."/>
            <person name="Wang J."/>
            <person name="Zhang G."/>
            <person name="Kronforst M.R."/>
            <person name="Wang W."/>
        </authorList>
    </citation>
    <scope>NUCLEOTIDE SEQUENCE [LARGE SCALE GENOMIC DNA]</scope>
    <source>
        <strain evidence="1">Ya'a_city_454_Pm</strain>
        <tissue evidence="1">Whole body</tissue>
    </source>
</reference>
<gene>
    <name evidence="1" type="ORF">RR48_07551</name>
</gene>
<evidence type="ECO:0000313" key="1">
    <source>
        <dbReference type="EMBL" id="KPJ20086.1"/>
    </source>
</evidence>